<dbReference type="Proteomes" id="UP000472580">
    <property type="component" value="Unassembled WGS sequence"/>
</dbReference>
<proteinExistence type="predicted"/>
<reference evidence="1 2" key="1">
    <citation type="submission" date="2019-12" db="EMBL/GenBank/DDBJ databases">
        <title>Microbes associate with the intestines of laboratory mice.</title>
        <authorList>
            <person name="Navarre W."/>
            <person name="Wong E."/>
        </authorList>
    </citation>
    <scope>NUCLEOTIDE SEQUENCE [LARGE SCALE GENOMIC DNA]</scope>
    <source>
        <strain evidence="1 2">NM82_D38</strain>
    </source>
</reference>
<dbReference type="RefSeq" id="WP_160335794.1">
    <property type="nucleotide sequence ID" value="NZ_WSRP01000029.1"/>
</dbReference>
<accession>A0A6L6YKR6</accession>
<protein>
    <submittedName>
        <fullName evidence="1">Uncharacterized protein</fullName>
    </submittedName>
</protein>
<organism evidence="1 2">
    <name type="scientific">Parasutterella muris</name>
    <dbReference type="NCBI Taxonomy" id="2565572"/>
    <lineage>
        <taxon>Bacteria</taxon>
        <taxon>Pseudomonadati</taxon>
        <taxon>Pseudomonadota</taxon>
        <taxon>Betaproteobacteria</taxon>
        <taxon>Burkholderiales</taxon>
        <taxon>Sutterellaceae</taxon>
        <taxon>Parasutterella</taxon>
    </lineage>
</organism>
<dbReference type="EMBL" id="WSRP01000029">
    <property type="protein sequence ID" value="MVX57369.1"/>
    <property type="molecule type" value="Genomic_DNA"/>
</dbReference>
<dbReference type="AlphaFoldDB" id="A0A6L6YKR6"/>
<keyword evidence="2" id="KW-1185">Reference proteome</keyword>
<gene>
    <name evidence="1" type="ORF">E5987_09190</name>
</gene>
<comment type="caution">
    <text evidence="1">The sequence shown here is derived from an EMBL/GenBank/DDBJ whole genome shotgun (WGS) entry which is preliminary data.</text>
</comment>
<evidence type="ECO:0000313" key="2">
    <source>
        <dbReference type="Proteomes" id="UP000472580"/>
    </source>
</evidence>
<sequence>MDTLERAAVRRLETLEDKACAEWQKIRRQSAAEYFRFSHKLKTGFAIERKEQKAEKLQN</sequence>
<evidence type="ECO:0000313" key="1">
    <source>
        <dbReference type="EMBL" id="MVX57369.1"/>
    </source>
</evidence>
<name>A0A6L6YKR6_9BURK</name>